<dbReference type="RefSeq" id="WP_183261473.1">
    <property type="nucleotide sequence ID" value="NZ_BAAAVZ010000003.1"/>
</dbReference>
<proteinExistence type="predicted"/>
<comment type="caution">
    <text evidence="1">The sequence shown here is derived from an EMBL/GenBank/DDBJ whole genome shotgun (WGS) entry which is preliminary data.</text>
</comment>
<name>A0ABR6KYI6_9HYPH</name>
<keyword evidence="2" id="KW-1185">Reference proteome</keyword>
<gene>
    <name evidence="1" type="ORF">GGQ99_001308</name>
</gene>
<sequence>MMAGIHMRDEGEQEIVAHVYIPLYEADTGRTYGRSHRSEFLNRTPVGVSLTKERAVVTVVNSGPVASDLITLEWRVRFCTFDPHLPTEGFTIAHAKEVVSDPFGDYFNIEFLEGGESKSFGIEFPEYPSDLANVYFQARVSTLWTGAVKPDLWAGIFATDPGVTEAHCKP</sequence>
<evidence type="ECO:0000313" key="2">
    <source>
        <dbReference type="Proteomes" id="UP000539538"/>
    </source>
</evidence>
<dbReference type="EMBL" id="JACHOT010000001">
    <property type="protein sequence ID" value="MBB4649586.1"/>
    <property type="molecule type" value="Genomic_DNA"/>
</dbReference>
<organism evidence="1 2">
    <name type="scientific">Aminobacter niigataensis</name>
    <dbReference type="NCBI Taxonomy" id="83265"/>
    <lineage>
        <taxon>Bacteria</taxon>
        <taxon>Pseudomonadati</taxon>
        <taxon>Pseudomonadota</taxon>
        <taxon>Alphaproteobacteria</taxon>
        <taxon>Hyphomicrobiales</taxon>
        <taxon>Phyllobacteriaceae</taxon>
        <taxon>Aminobacter</taxon>
    </lineage>
</organism>
<reference evidence="1 2" key="1">
    <citation type="submission" date="2020-08" db="EMBL/GenBank/DDBJ databases">
        <title>Genomic Encyclopedia of Type Strains, Phase IV (KMG-IV): sequencing the most valuable type-strain genomes for metagenomic binning, comparative biology and taxonomic classification.</title>
        <authorList>
            <person name="Goeker M."/>
        </authorList>
    </citation>
    <scope>NUCLEOTIDE SEQUENCE [LARGE SCALE GENOMIC DNA]</scope>
    <source>
        <strain evidence="1 2">DSM 7050</strain>
    </source>
</reference>
<protein>
    <submittedName>
        <fullName evidence="1">Uncharacterized protein</fullName>
    </submittedName>
</protein>
<evidence type="ECO:0000313" key="1">
    <source>
        <dbReference type="EMBL" id="MBB4649586.1"/>
    </source>
</evidence>
<dbReference type="Proteomes" id="UP000539538">
    <property type="component" value="Unassembled WGS sequence"/>
</dbReference>
<accession>A0ABR6KYI6</accession>